<dbReference type="EC" id="2.7.13.3" evidence="2"/>
<protein>
    <recommendedName>
        <fullName evidence="2">histidine kinase</fullName>
        <ecNumber evidence="2">2.7.13.3</ecNumber>
    </recommendedName>
</protein>
<comment type="catalytic activity">
    <reaction evidence="1">
        <text>ATP + protein L-histidine = ADP + protein N-phospho-L-histidine.</text>
        <dbReference type="EC" id="2.7.13.3"/>
    </reaction>
</comment>
<feature type="transmembrane region" description="Helical" evidence="5">
    <location>
        <begin position="229"/>
        <end position="250"/>
    </location>
</feature>
<dbReference type="InterPro" id="IPR005467">
    <property type="entry name" value="His_kinase_dom"/>
</dbReference>
<dbReference type="PRINTS" id="PR00344">
    <property type="entry name" value="BCTRLSENSOR"/>
</dbReference>
<evidence type="ECO:0000256" key="3">
    <source>
        <dbReference type="ARBA" id="ARBA00022553"/>
    </source>
</evidence>
<evidence type="ECO:0000256" key="1">
    <source>
        <dbReference type="ARBA" id="ARBA00000085"/>
    </source>
</evidence>
<name>A0ABV6JSK8_9PROT</name>
<dbReference type="InterPro" id="IPR001789">
    <property type="entry name" value="Sig_transdc_resp-reg_receiver"/>
</dbReference>
<dbReference type="PANTHER" id="PTHR43065:SF49">
    <property type="entry name" value="HISTIDINE KINASE"/>
    <property type="match status" value="1"/>
</dbReference>
<dbReference type="Gene3D" id="3.30.565.10">
    <property type="entry name" value="Histidine kinase-like ATPase, C-terminal domain"/>
    <property type="match status" value="1"/>
</dbReference>
<dbReference type="Proteomes" id="UP001589865">
    <property type="component" value="Unassembled WGS sequence"/>
</dbReference>
<evidence type="ECO:0000256" key="4">
    <source>
        <dbReference type="PROSITE-ProRule" id="PRU00169"/>
    </source>
</evidence>
<evidence type="ECO:0000256" key="5">
    <source>
        <dbReference type="SAM" id="Phobius"/>
    </source>
</evidence>
<feature type="transmembrane region" description="Helical" evidence="5">
    <location>
        <begin position="50"/>
        <end position="72"/>
    </location>
</feature>
<feature type="transmembrane region" description="Helical" evidence="5">
    <location>
        <begin position="84"/>
        <end position="103"/>
    </location>
</feature>
<dbReference type="Pfam" id="PF00072">
    <property type="entry name" value="Response_reg"/>
    <property type="match status" value="1"/>
</dbReference>
<keyword evidence="5" id="KW-0812">Transmembrane</keyword>
<dbReference type="Gene3D" id="1.10.287.130">
    <property type="match status" value="1"/>
</dbReference>
<dbReference type="CDD" id="cd00082">
    <property type="entry name" value="HisKA"/>
    <property type="match status" value="1"/>
</dbReference>
<dbReference type="EMBL" id="JBHLUN010000007">
    <property type="protein sequence ID" value="MFC0408699.1"/>
    <property type="molecule type" value="Genomic_DNA"/>
</dbReference>
<feature type="transmembrane region" description="Helical" evidence="5">
    <location>
        <begin position="24"/>
        <end position="44"/>
    </location>
</feature>
<dbReference type="InterPro" id="IPR036097">
    <property type="entry name" value="HisK_dim/P_sf"/>
</dbReference>
<keyword evidence="5" id="KW-1133">Transmembrane helix</keyword>
<feature type="transmembrane region" description="Helical" evidence="5">
    <location>
        <begin position="203"/>
        <end position="222"/>
    </location>
</feature>
<dbReference type="InterPro" id="IPR003661">
    <property type="entry name" value="HisK_dim/P_dom"/>
</dbReference>
<evidence type="ECO:0000313" key="8">
    <source>
        <dbReference type="EMBL" id="MFC0408699.1"/>
    </source>
</evidence>
<feature type="domain" description="Response regulatory" evidence="7">
    <location>
        <begin position="565"/>
        <end position="681"/>
    </location>
</feature>
<evidence type="ECO:0000256" key="2">
    <source>
        <dbReference type="ARBA" id="ARBA00012438"/>
    </source>
</evidence>
<proteinExistence type="predicted"/>
<evidence type="ECO:0000259" key="7">
    <source>
        <dbReference type="PROSITE" id="PS50110"/>
    </source>
</evidence>
<dbReference type="Pfam" id="PF02518">
    <property type="entry name" value="HATPase_c"/>
    <property type="match status" value="1"/>
</dbReference>
<sequence length="684" mass="72697">MDPAFRGQAATIVTEPPPRAQRRVAGWLCLLAALATLCLLPLAARGGPVLPGFMLIHQTALVITYGLSAWVLFAQFRRARSVPLLLIAGGTLYTTAIVLLQLLSVPGIVPAGRLLGAGPETTTWLWTFWHLGPPACALAYALTLRGEQTRLVPSGAGRLAVATAVLAALVAAGLSALLATGGLPWLPHQVTGDDYTALTTSGVGPAVQLLTVVALLAVWWATRRRPSVLDLWLGVSLVLLVLDNFLTMAGSARATVGWYVGRIEALASAFAILWAYLHEVDALRARAEASAEEAARAGAALRQAQKMEAIGRLTGGIAHDFNNLLMVVTSGFEMIRRRPEDQARTIKLADAGLEAAQRGARLTRQLLTFARRQNLRPETVNLNASLLDFEPLVRRALGEAVEFHFTLHPALHPARIDPGEFEAAVLNLVVNARDALPPQNGRILVTTRNERRAAPAQPQAPEAVPAGDYVVISVVDNGTGMDAATRAQVFEPFFTTKEFGKGSGLGLSQVWGFARSAGGTVEIASAPGQGTTVEIWLPQAERLQPSAEHGTGAASPLRRADAGETVLAVEDEPAVLAAVTENLADLGYRVLAARNAGEALAILRGPERVDILFSDVVMPGGMNGVQLAVEAGRLRGGLRVLLTSGYTDEALAGQHSVPSDVPILTKPYRREELAERLQVARRNG</sequence>
<dbReference type="SMART" id="SM00388">
    <property type="entry name" value="HisKA"/>
    <property type="match status" value="1"/>
</dbReference>
<dbReference type="Pfam" id="PF17158">
    <property type="entry name" value="MASE4"/>
    <property type="match status" value="1"/>
</dbReference>
<dbReference type="InterPro" id="IPR033424">
    <property type="entry name" value="MASE4"/>
</dbReference>
<feature type="modified residue" description="4-aspartylphosphate" evidence="4">
    <location>
        <position position="615"/>
    </location>
</feature>
<feature type="transmembrane region" description="Helical" evidence="5">
    <location>
        <begin position="156"/>
        <end position="183"/>
    </location>
</feature>
<dbReference type="SMART" id="SM00387">
    <property type="entry name" value="HATPase_c"/>
    <property type="match status" value="1"/>
</dbReference>
<feature type="transmembrane region" description="Helical" evidence="5">
    <location>
        <begin position="123"/>
        <end position="144"/>
    </location>
</feature>
<dbReference type="InterPro" id="IPR003594">
    <property type="entry name" value="HATPase_dom"/>
</dbReference>
<dbReference type="SUPFAM" id="SSF47384">
    <property type="entry name" value="Homodimeric domain of signal transducing histidine kinase"/>
    <property type="match status" value="1"/>
</dbReference>
<dbReference type="RefSeq" id="WP_377044457.1">
    <property type="nucleotide sequence ID" value="NZ_JBHLUN010000007.1"/>
</dbReference>
<reference evidence="8 9" key="1">
    <citation type="submission" date="2024-09" db="EMBL/GenBank/DDBJ databases">
        <authorList>
            <person name="Sun Q."/>
            <person name="Mori K."/>
        </authorList>
    </citation>
    <scope>NUCLEOTIDE SEQUENCE [LARGE SCALE GENOMIC DNA]</scope>
    <source>
        <strain evidence="8 9">TBRC 5777</strain>
    </source>
</reference>
<keyword evidence="5" id="KW-0472">Membrane</keyword>
<dbReference type="PROSITE" id="PS50109">
    <property type="entry name" value="HIS_KIN"/>
    <property type="match status" value="1"/>
</dbReference>
<accession>A0ABV6JSK8</accession>
<organism evidence="8 9">
    <name type="scientific">Roseomonas elaeocarpi</name>
    <dbReference type="NCBI Taxonomy" id="907779"/>
    <lineage>
        <taxon>Bacteria</taxon>
        <taxon>Pseudomonadati</taxon>
        <taxon>Pseudomonadota</taxon>
        <taxon>Alphaproteobacteria</taxon>
        <taxon>Acetobacterales</taxon>
        <taxon>Roseomonadaceae</taxon>
        <taxon>Roseomonas</taxon>
    </lineage>
</organism>
<feature type="transmembrane region" description="Helical" evidence="5">
    <location>
        <begin position="256"/>
        <end position="277"/>
    </location>
</feature>
<gene>
    <name evidence="8" type="ORF">ACFFGY_10590</name>
</gene>
<dbReference type="SUPFAM" id="SSF52172">
    <property type="entry name" value="CheY-like"/>
    <property type="match status" value="1"/>
</dbReference>
<evidence type="ECO:0000313" key="9">
    <source>
        <dbReference type="Proteomes" id="UP001589865"/>
    </source>
</evidence>
<dbReference type="SMART" id="SM00448">
    <property type="entry name" value="REC"/>
    <property type="match status" value="1"/>
</dbReference>
<dbReference type="PROSITE" id="PS50110">
    <property type="entry name" value="RESPONSE_REGULATORY"/>
    <property type="match status" value="1"/>
</dbReference>
<comment type="caution">
    <text evidence="8">The sequence shown here is derived from an EMBL/GenBank/DDBJ whole genome shotgun (WGS) entry which is preliminary data.</text>
</comment>
<dbReference type="PANTHER" id="PTHR43065">
    <property type="entry name" value="SENSOR HISTIDINE KINASE"/>
    <property type="match status" value="1"/>
</dbReference>
<keyword evidence="3 4" id="KW-0597">Phosphoprotein</keyword>
<dbReference type="Gene3D" id="3.40.50.2300">
    <property type="match status" value="1"/>
</dbReference>
<keyword evidence="9" id="KW-1185">Reference proteome</keyword>
<dbReference type="InterPro" id="IPR036890">
    <property type="entry name" value="HATPase_C_sf"/>
</dbReference>
<dbReference type="InterPro" id="IPR011006">
    <property type="entry name" value="CheY-like_superfamily"/>
</dbReference>
<dbReference type="InterPro" id="IPR004358">
    <property type="entry name" value="Sig_transdc_His_kin-like_C"/>
</dbReference>
<feature type="domain" description="Histidine kinase" evidence="6">
    <location>
        <begin position="316"/>
        <end position="541"/>
    </location>
</feature>
<dbReference type="SUPFAM" id="SSF55874">
    <property type="entry name" value="ATPase domain of HSP90 chaperone/DNA topoisomerase II/histidine kinase"/>
    <property type="match status" value="1"/>
</dbReference>
<evidence type="ECO:0000259" key="6">
    <source>
        <dbReference type="PROSITE" id="PS50109"/>
    </source>
</evidence>